<feature type="transmembrane region" description="Helical" evidence="1">
    <location>
        <begin position="5"/>
        <end position="23"/>
    </location>
</feature>
<dbReference type="AlphaFoldDB" id="A0A6G2CFW1"/>
<evidence type="ECO:0000313" key="2">
    <source>
        <dbReference type="EMBL" id="MTK22402.1"/>
    </source>
</evidence>
<accession>A0A6G2CFW1</accession>
<keyword evidence="1" id="KW-1133">Transmembrane helix</keyword>
<gene>
    <name evidence="3" type="ORF">GMA64_03125</name>
    <name evidence="2" type="ORF">GMA92_13370</name>
</gene>
<reference evidence="3 4" key="1">
    <citation type="journal article" date="2019" name="Nat. Med.">
        <title>A library of human gut bacterial isolates paired with longitudinal multiomics data enables mechanistic microbiome research.</title>
        <authorList>
            <person name="Poyet M."/>
            <person name="Groussin M."/>
            <person name="Gibbons S.M."/>
            <person name="Avila-Pacheco J."/>
            <person name="Jiang X."/>
            <person name="Kearney S.M."/>
            <person name="Perrotta A.R."/>
            <person name="Berdy B."/>
            <person name="Zhao S."/>
            <person name="Lieberman T.D."/>
            <person name="Swanson P.K."/>
            <person name="Smith M."/>
            <person name="Roesemann S."/>
            <person name="Alexander J.E."/>
            <person name="Rich S.A."/>
            <person name="Livny J."/>
            <person name="Vlamakis H."/>
            <person name="Clish C."/>
            <person name="Bullock K."/>
            <person name="Deik A."/>
            <person name="Scott J."/>
            <person name="Pierce K.A."/>
            <person name="Xavier R.J."/>
            <person name="Alm E.J."/>
        </authorList>
    </citation>
    <scope>NUCLEOTIDE SEQUENCE</scope>
    <source>
        <strain evidence="3">BIOML-A179</strain>
        <strain evidence="2 4">BIOML-A198</strain>
    </source>
</reference>
<evidence type="ECO:0000256" key="1">
    <source>
        <dbReference type="SAM" id="Phobius"/>
    </source>
</evidence>
<sequence length="151" mass="17579">MVKKIIMGICISIILAGFSWFFINGEFDSSAITVSSYDIVVGTEAGDVIQQGDTIINLARLEEFYKNIRREIDDEMTIAIVHSQHNIDLYELIFENNQLKLYYDIAQDEQGRKEYKIKIYQSIKKILKGNQVIYKLVNENEERPFLAYNLK</sequence>
<protein>
    <submittedName>
        <fullName evidence="3">Uncharacterized protein</fullName>
    </submittedName>
</protein>
<dbReference type="RefSeq" id="WP_006783232.1">
    <property type="nucleotide sequence ID" value="NZ_JADNAQ010000001.1"/>
</dbReference>
<organism evidence="3">
    <name type="scientific">Turicibacter sanguinis</name>
    <dbReference type="NCBI Taxonomy" id="154288"/>
    <lineage>
        <taxon>Bacteria</taxon>
        <taxon>Bacillati</taxon>
        <taxon>Bacillota</taxon>
        <taxon>Erysipelotrichia</taxon>
        <taxon>Erysipelotrichales</taxon>
        <taxon>Turicibacteraceae</taxon>
        <taxon>Turicibacter</taxon>
    </lineage>
</organism>
<keyword evidence="1" id="KW-0472">Membrane</keyword>
<proteinExistence type="predicted"/>
<dbReference type="EMBL" id="WMQE01000037">
    <property type="protein sequence ID" value="MTK22402.1"/>
    <property type="molecule type" value="Genomic_DNA"/>
</dbReference>
<dbReference type="EMBL" id="WMQV01000004">
    <property type="protein sequence ID" value="MTL93512.1"/>
    <property type="molecule type" value="Genomic_DNA"/>
</dbReference>
<dbReference type="Proteomes" id="UP000487649">
    <property type="component" value="Unassembled WGS sequence"/>
</dbReference>
<keyword evidence="1" id="KW-0812">Transmembrane</keyword>
<name>A0A6G2CFW1_9FIRM</name>
<evidence type="ECO:0000313" key="3">
    <source>
        <dbReference type="EMBL" id="MTL93512.1"/>
    </source>
</evidence>
<evidence type="ECO:0000313" key="4">
    <source>
        <dbReference type="Proteomes" id="UP000487649"/>
    </source>
</evidence>
<comment type="caution">
    <text evidence="3">The sequence shown here is derived from an EMBL/GenBank/DDBJ whole genome shotgun (WGS) entry which is preliminary data.</text>
</comment>